<evidence type="ECO:0000313" key="3">
    <source>
        <dbReference type="WBParaSite" id="SCUD_0001844301-mRNA-1"/>
    </source>
</evidence>
<dbReference type="WBParaSite" id="SCUD_0001844301-mRNA-1">
    <property type="protein sequence ID" value="SCUD_0001844301-mRNA-1"/>
    <property type="gene ID" value="SCUD_0001844301"/>
</dbReference>
<dbReference type="AlphaFoldDB" id="A0A183KTQ0"/>
<evidence type="ECO:0000313" key="2">
    <source>
        <dbReference type="Proteomes" id="UP000279833"/>
    </source>
</evidence>
<evidence type="ECO:0000313" key="1">
    <source>
        <dbReference type="EMBL" id="VDP65823.1"/>
    </source>
</evidence>
<dbReference type="Proteomes" id="UP000279833">
    <property type="component" value="Unassembled WGS sequence"/>
</dbReference>
<accession>A0A183KTQ0</accession>
<proteinExistence type="predicted"/>
<reference evidence="3" key="1">
    <citation type="submission" date="2016-06" db="UniProtKB">
        <authorList>
            <consortium name="WormBaseParasite"/>
        </authorList>
    </citation>
    <scope>IDENTIFICATION</scope>
</reference>
<sequence length="68" mass="7568">MLSEANRDQKSDAVLIDADFSNGPLSPNDISNKFEENISKQSNLDAMLSVICLYDAFVSYEELAKHKS</sequence>
<keyword evidence="2" id="KW-1185">Reference proteome</keyword>
<protein>
    <submittedName>
        <fullName evidence="3">YozE_SAM_like domain-containing protein</fullName>
    </submittedName>
</protein>
<organism evidence="3">
    <name type="scientific">Schistosoma curassoni</name>
    <dbReference type="NCBI Taxonomy" id="6186"/>
    <lineage>
        <taxon>Eukaryota</taxon>
        <taxon>Metazoa</taxon>
        <taxon>Spiralia</taxon>
        <taxon>Lophotrochozoa</taxon>
        <taxon>Platyhelminthes</taxon>
        <taxon>Trematoda</taxon>
        <taxon>Digenea</taxon>
        <taxon>Strigeidida</taxon>
        <taxon>Schistosomatoidea</taxon>
        <taxon>Schistosomatidae</taxon>
        <taxon>Schistosoma</taxon>
    </lineage>
</organism>
<reference evidence="1 2" key="2">
    <citation type="submission" date="2018-11" db="EMBL/GenBank/DDBJ databases">
        <authorList>
            <consortium name="Pathogen Informatics"/>
        </authorList>
    </citation>
    <scope>NUCLEOTIDE SEQUENCE [LARGE SCALE GENOMIC DNA]</scope>
    <source>
        <strain evidence="1">Dakar</strain>
        <strain evidence="2">Dakar, Senegal</strain>
    </source>
</reference>
<dbReference type="EMBL" id="UZAK01041018">
    <property type="protein sequence ID" value="VDP65823.1"/>
    <property type="molecule type" value="Genomic_DNA"/>
</dbReference>
<gene>
    <name evidence="1" type="ORF">SCUD_LOCUS18440</name>
</gene>
<name>A0A183KTQ0_9TREM</name>